<evidence type="ECO:0000313" key="2">
    <source>
        <dbReference type="EMBL" id="KAG1312362.1"/>
    </source>
</evidence>
<dbReference type="Proteomes" id="UP000716291">
    <property type="component" value="Unassembled WGS sequence"/>
</dbReference>
<dbReference type="InterPro" id="IPR037485">
    <property type="entry name" value="PEX22"/>
</dbReference>
<dbReference type="GO" id="GO:0007031">
    <property type="term" value="P:peroxisome organization"/>
    <property type="evidence" value="ECO:0007669"/>
    <property type="project" value="InterPro"/>
</dbReference>
<keyword evidence="1" id="KW-0472">Membrane</keyword>
<keyword evidence="1" id="KW-1133">Transmembrane helix</keyword>
<evidence type="ECO:0000313" key="3">
    <source>
        <dbReference type="Proteomes" id="UP000716291"/>
    </source>
</evidence>
<dbReference type="PANTHER" id="PTHR34126:SF1">
    <property type="entry name" value="PEROXISOME BIOGENESIS PROTEIN 22"/>
    <property type="match status" value="1"/>
</dbReference>
<gene>
    <name evidence="2" type="ORF">G6F64_003084</name>
</gene>
<sequence>MLTTKRVHKTWAFIKYTGYCSLVTLLMSIIAYWYKRYKEQKREVQLKRSNLSLLNVQCTLFTPPHSPISNTSFSNNTSSRHGPSWSARLMDGVMSAAGMKKKMTISLKNTVLWNPSRDIQLPNHAFQENAIRLLIELSTAYDLYVMIHMHTEQDRTQIDRLMTSAHLFDTIDKRKVLYCSSEEDKVQLIQQIDPVVHVEGGWELDDGKKMMERLSIDRVIWILANQKKRVYYEQHYEKIEISDHILNTSIAKSVGFYTQ</sequence>
<dbReference type="EMBL" id="JAANQT010000290">
    <property type="protein sequence ID" value="KAG1312362.1"/>
    <property type="molecule type" value="Genomic_DNA"/>
</dbReference>
<dbReference type="PANTHER" id="PTHR34126">
    <property type="entry name" value="PEROXISOME BIOGENESIS PROTEIN 22"/>
    <property type="match status" value="1"/>
</dbReference>
<reference evidence="2" key="1">
    <citation type="journal article" date="2020" name="Microb. Genom.">
        <title>Genetic diversity of clinical and environmental Mucorales isolates obtained from an investigation of mucormycosis cases among solid organ transplant recipients.</title>
        <authorList>
            <person name="Nguyen M.H."/>
            <person name="Kaul D."/>
            <person name="Muto C."/>
            <person name="Cheng S.J."/>
            <person name="Richter R.A."/>
            <person name="Bruno V.M."/>
            <person name="Liu G."/>
            <person name="Beyhan S."/>
            <person name="Sundermann A.J."/>
            <person name="Mounaud S."/>
            <person name="Pasculle A.W."/>
            <person name="Nierman W.C."/>
            <person name="Driscoll E."/>
            <person name="Cumbie R."/>
            <person name="Clancy C.J."/>
            <person name="Dupont C.L."/>
        </authorList>
    </citation>
    <scope>NUCLEOTIDE SEQUENCE</scope>
    <source>
        <strain evidence="2">GL11</strain>
    </source>
</reference>
<keyword evidence="1" id="KW-0812">Transmembrane</keyword>
<accession>A0A9P7BV24</accession>
<name>A0A9P7BV24_RHIOR</name>
<dbReference type="AlphaFoldDB" id="A0A9P7BV24"/>
<evidence type="ECO:0000256" key="1">
    <source>
        <dbReference type="SAM" id="Phobius"/>
    </source>
</evidence>
<organism evidence="2 3">
    <name type="scientific">Rhizopus oryzae</name>
    <name type="common">Mucormycosis agent</name>
    <name type="synonym">Rhizopus arrhizus var. delemar</name>
    <dbReference type="NCBI Taxonomy" id="64495"/>
    <lineage>
        <taxon>Eukaryota</taxon>
        <taxon>Fungi</taxon>
        <taxon>Fungi incertae sedis</taxon>
        <taxon>Mucoromycota</taxon>
        <taxon>Mucoromycotina</taxon>
        <taxon>Mucoromycetes</taxon>
        <taxon>Mucorales</taxon>
        <taxon>Mucorineae</taxon>
        <taxon>Rhizopodaceae</taxon>
        <taxon>Rhizopus</taxon>
    </lineage>
</organism>
<feature type="transmembrane region" description="Helical" evidence="1">
    <location>
        <begin position="12"/>
        <end position="34"/>
    </location>
</feature>
<dbReference type="Pfam" id="PF22978">
    <property type="entry name" value="HAD_Pex22"/>
    <property type="match status" value="1"/>
</dbReference>
<protein>
    <submittedName>
        <fullName evidence="2">Uncharacterized protein</fullName>
    </submittedName>
</protein>
<proteinExistence type="predicted"/>
<keyword evidence="3" id="KW-1185">Reference proteome</keyword>
<comment type="caution">
    <text evidence="2">The sequence shown here is derived from an EMBL/GenBank/DDBJ whole genome shotgun (WGS) entry which is preliminary data.</text>
</comment>